<evidence type="ECO:0000313" key="11">
    <source>
        <dbReference type="EMBL" id="CAG7721736.1"/>
    </source>
</evidence>
<dbReference type="PANTHER" id="PTHR21016">
    <property type="entry name" value="BETA-AMYLOID BINDING PROTEIN-RELATED"/>
    <property type="match status" value="1"/>
</dbReference>
<evidence type="ECO:0000256" key="2">
    <source>
        <dbReference type="ARBA" id="ARBA00008284"/>
    </source>
</evidence>
<gene>
    <name evidence="11" type="ORF">AFUS01_LOCUS10930</name>
</gene>
<keyword evidence="7" id="KW-0325">Glycoprotein</keyword>
<evidence type="ECO:0000256" key="1">
    <source>
        <dbReference type="ARBA" id="ARBA00004141"/>
    </source>
</evidence>
<organism evidence="11 12">
    <name type="scientific">Allacma fusca</name>
    <dbReference type="NCBI Taxonomy" id="39272"/>
    <lineage>
        <taxon>Eukaryota</taxon>
        <taxon>Metazoa</taxon>
        <taxon>Ecdysozoa</taxon>
        <taxon>Arthropoda</taxon>
        <taxon>Hexapoda</taxon>
        <taxon>Collembola</taxon>
        <taxon>Symphypleona</taxon>
        <taxon>Sminthuridae</taxon>
        <taxon>Allacma</taxon>
    </lineage>
</organism>
<keyword evidence="6 8" id="KW-0472">Membrane</keyword>
<protein>
    <recommendedName>
        <fullName evidence="10">TM2 domain-containing protein</fullName>
    </recommendedName>
</protein>
<dbReference type="PANTHER" id="PTHR21016:SF1">
    <property type="entry name" value="TM2 DOMAIN-CONTAINING PROTEIN 1"/>
    <property type="match status" value="1"/>
</dbReference>
<comment type="caution">
    <text evidence="11">The sequence shown here is derived from an EMBL/GenBank/DDBJ whole genome shotgun (WGS) entry which is preliminary data.</text>
</comment>
<dbReference type="OrthoDB" id="5804096at2759"/>
<keyword evidence="4 9" id="KW-0732">Signal</keyword>
<evidence type="ECO:0000256" key="6">
    <source>
        <dbReference type="ARBA" id="ARBA00023136"/>
    </source>
</evidence>
<sequence length="192" mass="21349">MFEVILKLEWLRKYVFWGLLLLLATCPETSSGKNKTKLCATELRMGQFRCKAPIIDPATQQPRNCTERNTAKVSCEAAPGIICKETGKSFFEKEIPCKYTNGYSYSTTLLLSVFLGFLGADRFYLGHIGMGALKFCTLGFLFVGHIVDIILIATQNILPKDGSNYIVGFYGPAVNTIRASNFTYIGGGSEWR</sequence>
<keyword evidence="5 8" id="KW-1133">Transmembrane helix</keyword>
<dbReference type="AlphaFoldDB" id="A0A8J2JKL2"/>
<evidence type="ECO:0000256" key="8">
    <source>
        <dbReference type="SAM" id="Phobius"/>
    </source>
</evidence>
<dbReference type="EMBL" id="CAJVCH010082358">
    <property type="protein sequence ID" value="CAG7721736.1"/>
    <property type="molecule type" value="Genomic_DNA"/>
</dbReference>
<comment type="subcellular location">
    <subcellularLocation>
        <location evidence="1">Membrane</location>
        <topology evidence="1">Multi-pass membrane protein</topology>
    </subcellularLocation>
</comment>
<accession>A0A8J2JKL2</accession>
<evidence type="ECO:0000256" key="7">
    <source>
        <dbReference type="ARBA" id="ARBA00023180"/>
    </source>
</evidence>
<evidence type="ECO:0000256" key="9">
    <source>
        <dbReference type="SAM" id="SignalP"/>
    </source>
</evidence>
<evidence type="ECO:0000256" key="3">
    <source>
        <dbReference type="ARBA" id="ARBA00022692"/>
    </source>
</evidence>
<keyword evidence="12" id="KW-1185">Reference proteome</keyword>
<feature type="domain" description="TM2" evidence="10">
    <location>
        <begin position="102"/>
        <end position="150"/>
    </location>
</feature>
<dbReference type="GO" id="GO:0016020">
    <property type="term" value="C:membrane"/>
    <property type="evidence" value="ECO:0007669"/>
    <property type="project" value="UniProtKB-SubCell"/>
</dbReference>
<keyword evidence="3 8" id="KW-0812">Transmembrane</keyword>
<feature type="signal peptide" evidence="9">
    <location>
        <begin position="1"/>
        <end position="31"/>
    </location>
</feature>
<dbReference type="InterPro" id="IPR050932">
    <property type="entry name" value="TM2D1-3-like"/>
</dbReference>
<dbReference type="InterPro" id="IPR007829">
    <property type="entry name" value="TM2"/>
</dbReference>
<evidence type="ECO:0000313" key="12">
    <source>
        <dbReference type="Proteomes" id="UP000708208"/>
    </source>
</evidence>
<evidence type="ECO:0000256" key="5">
    <source>
        <dbReference type="ARBA" id="ARBA00022989"/>
    </source>
</evidence>
<reference evidence="11" key="1">
    <citation type="submission" date="2021-06" db="EMBL/GenBank/DDBJ databases">
        <authorList>
            <person name="Hodson N. C."/>
            <person name="Mongue J. A."/>
            <person name="Jaron S. K."/>
        </authorList>
    </citation>
    <scope>NUCLEOTIDE SEQUENCE</scope>
</reference>
<evidence type="ECO:0000259" key="10">
    <source>
        <dbReference type="Pfam" id="PF05154"/>
    </source>
</evidence>
<evidence type="ECO:0000256" key="4">
    <source>
        <dbReference type="ARBA" id="ARBA00022729"/>
    </source>
</evidence>
<dbReference type="Pfam" id="PF05154">
    <property type="entry name" value="TM2"/>
    <property type="match status" value="1"/>
</dbReference>
<proteinExistence type="inferred from homology"/>
<comment type="similarity">
    <text evidence="2">Belongs to the TM2 family.</text>
</comment>
<dbReference type="Proteomes" id="UP000708208">
    <property type="component" value="Unassembled WGS sequence"/>
</dbReference>
<feature type="transmembrane region" description="Helical" evidence="8">
    <location>
        <begin position="102"/>
        <end position="120"/>
    </location>
</feature>
<feature type="transmembrane region" description="Helical" evidence="8">
    <location>
        <begin position="132"/>
        <end position="153"/>
    </location>
</feature>
<feature type="chain" id="PRO_5035254691" description="TM2 domain-containing protein" evidence="9">
    <location>
        <begin position="32"/>
        <end position="192"/>
    </location>
</feature>
<name>A0A8J2JKL2_9HEXA</name>